<evidence type="ECO:0000313" key="5">
    <source>
        <dbReference type="EMBL" id="RCX20986.1"/>
    </source>
</evidence>
<name>A0A369BK83_9FIRM</name>
<feature type="domain" description="Exonuclease" evidence="4">
    <location>
        <begin position="2"/>
        <end position="178"/>
    </location>
</feature>
<dbReference type="InterPro" id="IPR047201">
    <property type="entry name" value="ERI-1_3'hExo-like"/>
</dbReference>
<dbReference type="Pfam" id="PF00929">
    <property type="entry name" value="RNase_T"/>
    <property type="match status" value="1"/>
</dbReference>
<dbReference type="GO" id="GO:0000175">
    <property type="term" value="F:3'-5'-RNA exonuclease activity"/>
    <property type="evidence" value="ECO:0007669"/>
    <property type="project" value="InterPro"/>
</dbReference>
<evidence type="ECO:0000256" key="2">
    <source>
        <dbReference type="ARBA" id="ARBA00022801"/>
    </source>
</evidence>
<organism evidence="5 6">
    <name type="scientific">Anaerobacterium chartisolvens</name>
    <dbReference type="NCBI Taxonomy" id="1297424"/>
    <lineage>
        <taxon>Bacteria</taxon>
        <taxon>Bacillati</taxon>
        <taxon>Bacillota</taxon>
        <taxon>Clostridia</taxon>
        <taxon>Eubacteriales</taxon>
        <taxon>Oscillospiraceae</taxon>
        <taxon>Anaerobacterium</taxon>
    </lineage>
</organism>
<gene>
    <name evidence="5" type="ORF">DFR58_101190</name>
</gene>
<dbReference type="GO" id="GO:0003676">
    <property type="term" value="F:nucleic acid binding"/>
    <property type="evidence" value="ECO:0007669"/>
    <property type="project" value="InterPro"/>
</dbReference>
<dbReference type="RefSeq" id="WP_114295932.1">
    <property type="nucleotide sequence ID" value="NZ_QPJT01000001.1"/>
</dbReference>
<keyword evidence="6" id="KW-1185">Reference proteome</keyword>
<dbReference type="CDD" id="cd06133">
    <property type="entry name" value="ERI-1_3'hExo_like"/>
    <property type="match status" value="1"/>
</dbReference>
<dbReference type="InterPro" id="IPR013520">
    <property type="entry name" value="Ribonucl_H"/>
</dbReference>
<dbReference type="InterPro" id="IPR012337">
    <property type="entry name" value="RNaseH-like_sf"/>
</dbReference>
<dbReference type="AlphaFoldDB" id="A0A369BK83"/>
<dbReference type="Proteomes" id="UP000253034">
    <property type="component" value="Unassembled WGS sequence"/>
</dbReference>
<dbReference type="PANTHER" id="PTHR23044">
    <property type="entry name" value="3'-5' EXONUCLEASE ERI1-RELATED"/>
    <property type="match status" value="1"/>
</dbReference>
<accession>A0A369BK83</accession>
<sequence>MHYIIVDLELNSKAYKGRLPNEIIEIGAVKLNQMLEVDDSFQSFVKPKFHKKLFPLIKRKTHISQQEINDARSFREVLSDFRHWMGEGCLICTWGNDDIHHLKSNCRLNNMSGKWLSKSFDIQKEFSKIHNSPPGQRFSLINALSAVGIKPSEDLHRAYTDARYTAELFIKVFDALCINCTEPNAEVQDGGSVSI</sequence>
<protein>
    <submittedName>
        <fullName evidence="5">Inhibitor of KinA sporulation pathway (Predicted exonuclease)</fullName>
    </submittedName>
</protein>
<dbReference type="EMBL" id="QPJT01000001">
    <property type="protein sequence ID" value="RCX20986.1"/>
    <property type="molecule type" value="Genomic_DNA"/>
</dbReference>
<keyword evidence="1" id="KW-0540">Nuclease</keyword>
<keyword evidence="3 5" id="KW-0269">Exonuclease</keyword>
<dbReference type="SMART" id="SM00479">
    <property type="entry name" value="EXOIII"/>
    <property type="match status" value="1"/>
</dbReference>
<reference evidence="5 6" key="1">
    <citation type="submission" date="2018-07" db="EMBL/GenBank/DDBJ databases">
        <title>Genomic Encyclopedia of Type Strains, Phase IV (KMG-IV): sequencing the most valuable type-strain genomes for metagenomic binning, comparative biology and taxonomic classification.</title>
        <authorList>
            <person name="Goeker M."/>
        </authorList>
    </citation>
    <scope>NUCLEOTIDE SEQUENCE [LARGE SCALE GENOMIC DNA]</scope>
    <source>
        <strain evidence="5 6">DSM 27016</strain>
    </source>
</reference>
<evidence type="ECO:0000256" key="3">
    <source>
        <dbReference type="ARBA" id="ARBA00022839"/>
    </source>
</evidence>
<dbReference type="OrthoDB" id="159416at2"/>
<keyword evidence="2" id="KW-0378">Hydrolase</keyword>
<comment type="caution">
    <text evidence="5">The sequence shown here is derived from an EMBL/GenBank/DDBJ whole genome shotgun (WGS) entry which is preliminary data.</text>
</comment>
<dbReference type="InterPro" id="IPR036397">
    <property type="entry name" value="RNaseH_sf"/>
</dbReference>
<dbReference type="Gene3D" id="3.30.420.10">
    <property type="entry name" value="Ribonuclease H-like superfamily/Ribonuclease H"/>
    <property type="match status" value="1"/>
</dbReference>
<evidence type="ECO:0000256" key="1">
    <source>
        <dbReference type="ARBA" id="ARBA00022722"/>
    </source>
</evidence>
<evidence type="ECO:0000259" key="4">
    <source>
        <dbReference type="SMART" id="SM00479"/>
    </source>
</evidence>
<dbReference type="InterPro" id="IPR051274">
    <property type="entry name" value="3-5_Exoribonuclease"/>
</dbReference>
<proteinExistence type="predicted"/>
<evidence type="ECO:0000313" key="6">
    <source>
        <dbReference type="Proteomes" id="UP000253034"/>
    </source>
</evidence>
<dbReference type="PANTHER" id="PTHR23044:SF61">
    <property type="entry name" value="3'-5' EXORIBONUCLEASE 1-RELATED"/>
    <property type="match status" value="1"/>
</dbReference>
<dbReference type="SUPFAM" id="SSF53098">
    <property type="entry name" value="Ribonuclease H-like"/>
    <property type="match status" value="1"/>
</dbReference>